<evidence type="ECO:0000256" key="1">
    <source>
        <dbReference type="SAM" id="MobiDB-lite"/>
    </source>
</evidence>
<gene>
    <name evidence="2" type="ordered locus">sce6819</name>
</gene>
<feature type="region of interest" description="Disordered" evidence="1">
    <location>
        <begin position="1"/>
        <end position="76"/>
    </location>
</feature>
<accession>A9GTS6</accession>
<sequence length="76" mass="8014">MGPIDSRVSNDGSGSSVTVSLDGATGERIQATRGSRVAMNPEPGRRVPTAGRRDASRALRRARRFTTLSSDARDAA</sequence>
<proteinExistence type="predicted"/>
<name>A9GTS6_SORC5</name>
<keyword evidence="3" id="KW-1185">Reference proteome</keyword>
<evidence type="ECO:0000313" key="2">
    <source>
        <dbReference type="EMBL" id="CAN96988.1"/>
    </source>
</evidence>
<evidence type="ECO:0000313" key="3">
    <source>
        <dbReference type="Proteomes" id="UP000002139"/>
    </source>
</evidence>
<dbReference type="EMBL" id="AM746676">
    <property type="protein sequence ID" value="CAN96988.1"/>
    <property type="molecule type" value="Genomic_DNA"/>
</dbReference>
<dbReference type="Proteomes" id="UP000002139">
    <property type="component" value="Chromosome"/>
</dbReference>
<organism evidence="2 3">
    <name type="scientific">Sorangium cellulosum (strain So ce56)</name>
    <name type="common">Polyangium cellulosum (strain So ce56)</name>
    <dbReference type="NCBI Taxonomy" id="448385"/>
    <lineage>
        <taxon>Bacteria</taxon>
        <taxon>Pseudomonadati</taxon>
        <taxon>Myxococcota</taxon>
        <taxon>Polyangia</taxon>
        <taxon>Polyangiales</taxon>
        <taxon>Polyangiaceae</taxon>
        <taxon>Sorangium</taxon>
    </lineage>
</organism>
<dbReference type="AlphaFoldDB" id="A9GTS6"/>
<feature type="compositionally biased region" description="Polar residues" evidence="1">
    <location>
        <begin position="7"/>
        <end position="19"/>
    </location>
</feature>
<dbReference type="HOGENOM" id="CLU_2652565_0_0_7"/>
<dbReference type="KEGG" id="scl:sce6819"/>
<reference evidence="2 3" key="1">
    <citation type="journal article" date="2007" name="Nat. Biotechnol.">
        <title>Complete genome sequence of the myxobacterium Sorangium cellulosum.</title>
        <authorList>
            <person name="Schneiker S."/>
            <person name="Perlova O."/>
            <person name="Kaiser O."/>
            <person name="Gerth K."/>
            <person name="Alici A."/>
            <person name="Altmeyer M.O."/>
            <person name="Bartels D."/>
            <person name="Bekel T."/>
            <person name="Beyer S."/>
            <person name="Bode E."/>
            <person name="Bode H.B."/>
            <person name="Bolten C.J."/>
            <person name="Choudhuri J.V."/>
            <person name="Doss S."/>
            <person name="Elnakady Y.A."/>
            <person name="Frank B."/>
            <person name="Gaigalat L."/>
            <person name="Goesmann A."/>
            <person name="Groeger C."/>
            <person name="Gross F."/>
            <person name="Jelsbak L."/>
            <person name="Jelsbak L."/>
            <person name="Kalinowski J."/>
            <person name="Kegler C."/>
            <person name="Knauber T."/>
            <person name="Konietzny S."/>
            <person name="Kopp M."/>
            <person name="Krause L."/>
            <person name="Krug D."/>
            <person name="Linke B."/>
            <person name="Mahmud T."/>
            <person name="Martinez-Arias R."/>
            <person name="McHardy A.C."/>
            <person name="Merai M."/>
            <person name="Meyer F."/>
            <person name="Mormann S."/>
            <person name="Munoz-Dorado J."/>
            <person name="Perez J."/>
            <person name="Pradella S."/>
            <person name="Rachid S."/>
            <person name="Raddatz G."/>
            <person name="Rosenau F."/>
            <person name="Rueckert C."/>
            <person name="Sasse F."/>
            <person name="Scharfe M."/>
            <person name="Schuster S.C."/>
            <person name="Suen G."/>
            <person name="Treuner-Lange A."/>
            <person name="Velicer G.J."/>
            <person name="Vorholter F.-J."/>
            <person name="Weissman K.J."/>
            <person name="Welch R.D."/>
            <person name="Wenzel S.C."/>
            <person name="Whitworth D.E."/>
            <person name="Wilhelm S."/>
            <person name="Wittmann C."/>
            <person name="Bloecker H."/>
            <person name="Puehler A."/>
            <person name="Mueller R."/>
        </authorList>
    </citation>
    <scope>NUCLEOTIDE SEQUENCE [LARGE SCALE GENOMIC DNA]</scope>
    <source>
        <strain evidence="3">So ce56</strain>
    </source>
</reference>
<protein>
    <submittedName>
        <fullName evidence="2">Uncharacterized protein</fullName>
    </submittedName>
</protein>